<feature type="compositionally biased region" description="Basic and acidic residues" evidence="1">
    <location>
        <begin position="205"/>
        <end position="224"/>
    </location>
</feature>
<dbReference type="AlphaFoldDB" id="A0A6P8B8G9"/>
<dbReference type="RefSeq" id="XP_030983506.1">
    <property type="nucleotide sequence ID" value="XM_031124627.1"/>
</dbReference>
<gene>
    <name evidence="4" type="ORF">PgNI_04582</name>
</gene>
<dbReference type="PANTHER" id="PTHR37792:SF1">
    <property type="entry name" value="RIBONUCLEASE MRP PROTEIN SUBUNIT RMP1"/>
    <property type="match status" value="1"/>
</dbReference>
<feature type="region of interest" description="Disordered" evidence="1">
    <location>
        <begin position="177"/>
        <end position="318"/>
    </location>
</feature>
<evidence type="ECO:0000256" key="1">
    <source>
        <dbReference type="SAM" id="MobiDB-lite"/>
    </source>
</evidence>
<keyword evidence="3" id="KW-1185">Reference proteome</keyword>
<organism evidence="3 4">
    <name type="scientific">Pyricularia grisea</name>
    <name type="common">Crabgrass-specific blast fungus</name>
    <name type="synonym">Magnaporthe grisea</name>
    <dbReference type="NCBI Taxonomy" id="148305"/>
    <lineage>
        <taxon>Eukaryota</taxon>
        <taxon>Fungi</taxon>
        <taxon>Dikarya</taxon>
        <taxon>Ascomycota</taxon>
        <taxon>Pezizomycotina</taxon>
        <taxon>Sordariomycetes</taxon>
        <taxon>Sordariomycetidae</taxon>
        <taxon>Magnaporthales</taxon>
        <taxon>Pyriculariaceae</taxon>
        <taxon>Pyricularia</taxon>
    </lineage>
</organism>
<feature type="compositionally biased region" description="Basic and acidic residues" evidence="1">
    <location>
        <begin position="234"/>
        <end position="244"/>
    </location>
</feature>
<dbReference type="OrthoDB" id="5414547at2759"/>
<dbReference type="Pfam" id="PF20945">
    <property type="entry name" value="RMP1"/>
    <property type="match status" value="1"/>
</dbReference>
<dbReference type="CDD" id="cd22573">
    <property type="entry name" value="RMP1_RBD"/>
    <property type="match status" value="1"/>
</dbReference>
<name>A0A6P8B8G9_PYRGI</name>
<reference evidence="4" key="1">
    <citation type="journal article" date="2019" name="Mol. Biol. Evol.">
        <title>Blast fungal genomes show frequent chromosomal changes, gene gains and losses, and effector gene turnover.</title>
        <authorList>
            <person name="Gomez Luciano L.B."/>
            <person name="Jason Tsai I."/>
            <person name="Chuma I."/>
            <person name="Tosa Y."/>
            <person name="Chen Y.H."/>
            <person name="Li J.Y."/>
            <person name="Li M.Y."/>
            <person name="Jade Lu M.Y."/>
            <person name="Nakayashiki H."/>
            <person name="Li W.H."/>
        </authorList>
    </citation>
    <scope>NUCLEOTIDE SEQUENCE</scope>
    <source>
        <strain evidence="4">NI907</strain>
    </source>
</reference>
<dbReference type="PANTHER" id="PTHR37792">
    <property type="entry name" value="RIBONUCLEASE MRP PROTEIN SUBUNIT RMP1"/>
    <property type="match status" value="1"/>
</dbReference>
<feature type="domain" description="RNase MRP protein 1 RNA binding" evidence="2">
    <location>
        <begin position="25"/>
        <end position="140"/>
    </location>
</feature>
<dbReference type="GO" id="GO:0000466">
    <property type="term" value="P:maturation of 5.8S rRNA from tricistronic rRNA transcript (SSU-rRNA, 5.8S rRNA, LSU-rRNA)"/>
    <property type="evidence" value="ECO:0007669"/>
    <property type="project" value="TreeGrafter"/>
</dbReference>
<dbReference type="GO" id="GO:0000172">
    <property type="term" value="C:ribonuclease MRP complex"/>
    <property type="evidence" value="ECO:0007669"/>
    <property type="project" value="InterPro"/>
</dbReference>
<evidence type="ECO:0000313" key="3">
    <source>
        <dbReference type="Proteomes" id="UP000515153"/>
    </source>
</evidence>
<dbReference type="GeneID" id="41959536"/>
<protein>
    <recommendedName>
        <fullName evidence="2">RNase MRP protein 1 RNA binding domain-containing protein</fullName>
    </recommendedName>
</protein>
<dbReference type="GO" id="GO:0000294">
    <property type="term" value="P:nuclear-transcribed mRNA catabolic process, RNase MRP-dependent"/>
    <property type="evidence" value="ECO:0007669"/>
    <property type="project" value="TreeGrafter"/>
</dbReference>
<reference evidence="4" key="2">
    <citation type="submission" date="2019-10" db="EMBL/GenBank/DDBJ databases">
        <authorList>
            <consortium name="NCBI Genome Project"/>
        </authorList>
    </citation>
    <scope>NUCLEOTIDE SEQUENCE</scope>
    <source>
        <strain evidence="4">NI907</strain>
    </source>
</reference>
<feature type="compositionally biased region" description="Basic and acidic residues" evidence="1">
    <location>
        <begin position="286"/>
        <end position="297"/>
    </location>
</feature>
<feature type="compositionally biased region" description="Polar residues" evidence="1">
    <location>
        <begin position="179"/>
        <end position="189"/>
    </location>
</feature>
<reference evidence="4" key="3">
    <citation type="submission" date="2025-08" db="UniProtKB">
        <authorList>
            <consortium name="RefSeq"/>
        </authorList>
    </citation>
    <scope>IDENTIFICATION</scope>
    <source>
        <strain evidence="4">NI907</strain>
    </source>
</reference>
<evidence type="ECO:0000259" key="2">
    <source>
        <dbReference type="Pfam" id="PF20945"/>
    </source>
</evidence>
<accession>A0A6P8B8G9</accession>
<dbReference type="InterPro" id="IPR047205">
    <property type="entry name" value="RMP1"/>
</dbReference>
<dbReference type="GO" id="GO:0042134">
    <property type="term" value="F:rRNA primary transcript binding"/>
    <property type="evidence" value="ECO:0007669"/>
    <property type="project" value="InterPro"/>
</dbReference>
<evidence type="ECO:0000313" key="4">
    <source>
        <dbReference type="RefSeq" id="XP_030983506.1"/>
    </source>
</evidence>
<dbReference type="Proteomes" id="UP000515153">
    <property type="component" value="Unplaced"/>
</dbReference>
<dbReference type="InterPro" id="IPR047204">
    <property type="entry name" value="RMP1_RBD"/>
</dbReference>
<dbReference type="KEGG" id="pgri:PgNI_04582"/>
<sequence>MNSGPSSSTSKLEEAAALLAPAQEILEKFNYKHKNQHRLSKWWAGFDMLRRHTAKFSRDEIRPALDALTKRDSMLQSSKKKQSKRQRTELRDEDVTAGAVAKARWMGDYLIPKAYTAITQLAADNQFAHLGLLLLGVLAQVHSAVTLLLPADSTEQEFEVSAAAEDKEIDMGVVIPRQEQGSQDRSSPRLQAGFSNPLDDLGEAVTRDSSDDRGQDLARPKLADDSMEALETTVVERKRPLKKDTGKRKKDHAFASGLGGPSLAGDLLAKSRLADEEKSRHKTKTARKEMDLELTEKPKKKKKRKKGDEFDDLFSTLM</sequence>
<feature type="region of interest" description="Disordered" evidence="1">
    <location>
        <begin position="72"/>
        <end position="91"/>
    </location>
</feature>
<proteinExistence type="predicted"/>